<feature type="compositionally biased region" description="Low complexity" evidence="2">
    <location>
        <begin position="2092"/>
        <end position="2102"/>
    </location>
</feature>
<accession>A0AAD3DPD6</accession>
<feature type="compositionally biased region" description="Gly residues" evidence="2">
    <location>
        <begin position="2943"/>
        <end position="2952"/>
    </location>
</feature>
<feature type="compositionally biased region" description="Low complexity" evidence="2">
    <location>
        <begin position="1907"/>
        <end position="1922"/>
    </location>
</feature>
<feature type="compositionally biased region" description="Low complexity" evidence="2">
    <location>
        <begin position="1364"/>
        <end position="1396"/>
    </location>
</feature>
<comment type="caution">
    <text evidence="4">The sequence shown here is derived from an EMBL/GenBank/DDBJ whole genome shotgun (WGS) entry which is preliminary data.</text>
</comment>
<feature type="region of interest" description="Disordered" evidence="2">
    <location>
        <begin position="1892"/>
        <end position="1966"/>
    </location>
</feature>
<dbReference type="InterPro" id="IPR009543">
    <property type="entry name" value="VPS13_VAB"/>
</dbReference>
<evidence type="ECO:0000313" key="4">
    <source>
        <dbReference type="EMBL" id="GFR45600.1"/>
    </source>
</evidence>
<dbReference type="EMBL" id="BMAR01000010">
    <property type="protein sequence ID" value="GFR45600.1"/>
    <property type="molecule type" value="Genomic_DNA"/>
</dbReference>
<feature type="compositionally biased region" description="Low complexity" evidence="2">
    <location>
        <begin position="2248"/>
        <end position="2259"/>
    </location>
</feature>
<gene>
    <name evidence="4" type="ORF">Agub_g6996</name>
</gene>
<feature type="region of interest" description="Disordered" evidence="2">
    <location>
        <begin position="22"/>
        <end position="46"/>
    </location>
</feature>
<dbReference type="GO" id="GO:0006623">
    <property type="term" value="P:protein targeting to vacuole"/>
    <property type="evidence" value="ECO:0007669"/>
    <property type="project" value="TreeGrafter"/>
</dbReference>
<feature type="region of interest" description="Disordered" evidence="2">
    <location>
        <begin position="166"/>
        <end position="204"/>
    </location>
</feature>
<feature type="region of interest" description="Disordered" evidence="2">
    <location>
        <begin position="2546"/>
        <end position="2577"/>
    </location>
</feature>
<feature type="region of interest" description="Disordered" evidence="2">
    <location>
        <begin position="1619"/>
        <end position="1641"/>
    </location>
</feature>
<feature type="region of interest" description="Disordered" evidence="2">
    <location>
        <begin position="2174"/>
        <end position="2346"/>
    </location>
</feature>
<dbReference type="GO" id="GO:0045053">
    <property type="term" value="P:protein retention in Golgi apparatus"/>
    <property type="evidence" value="ECO:0007669"/>
    <property type="project" value="TreeGrafter"/>
</dbReference>
<protein>
    <recommendedName>
        <fullName evidence="3">Vacuolar protein sorting-associated protein 13 VPS13 adaptor binding domain-containing protein</fullName>
    </recommendedName>
</protein>
<feature type="compositionally biased region" description="Pro residues" evidence="2">
    <location>
        <begin position="498"/>
        <end position="519"/>
    </location>
</feature>
<feature type="compositionally biased region" description="Low complexity" evidence="2">
    <location>
        <begin position="1626"/>
        <end position="1637"/>
    </location>
</feature>
<feature type="region of interest" description="Disordered" evidence="2">
    <location>
        <begin position="2592"/>
        <end position="2622"/>
    </location>
</feature>
<feature type="compositionally biased region" description="Low complexity" evidence="2">
    <location>
        <begin position="1428"/>
        <end position="1455"/>
    </location>
</feature>
<proteinExistence type="inferred from homology"/>
<feature type="region of interest" description="Disordered" evidence="2">
    <location>
        <begin position="2072"/>
        <end position="2116"/>
    </location>
</feature>
<feature type="compositionally biased region" description="Low complexity" evidence="2">
    <location>
        <begin position="1945"/>
        <end position="1962"/>
    </location>
</feature>
<organism evidence="4 5">
    <name type="scientific">Astrephomene gubernaculifera</name>
    <dbReference type="NCBI Taxonomy" id="47775"/>
    <lineage>
        <taxon>Eukaryota</taxon>
        <taxon>Viridiplantae</taxon>
        <taxon>Chlorophyta</taxon>
        <taxon>core chlorophytes</taxon>
        <taxon>Chlorophyceae</taxon>
        <taxon>CS clade</taxon>
        <taxon>Chlamydomonadales</taxon>
        <taxon>Astrephomenaceae</taxon>
        <taxon>Astrephomene</taxon>
    </lineage>
</organism>
<feature type="compositionally biased region" description="Low complexity" evidence="2">
    <location>
        <begin position="3097"/>
        <end position="3107"/>
    </location>
</feature>
<feature type="region of interest" description="Disordered" evidence="2">
    <location>
        <begin position="488"/>
        <end position="525"/>
    </location>
</feature>
<feature type="compositionally biased region" description="Gly residues" evidence="2">
    <location>
        <begin position="2260"/>
        <end position="2269"/>
    </location>
</feature>
<feature type="region of interest" description="Disordered" evidence="2">
    <location>
        <begin position="77"/>
        <end position="103"/>
    </location>
</feature>
<comment type="similarity">
    <text evidence="1">Belongs to the VPS13 family.</text>
</comment>
<evidence type="ECO:0000256" key="1">
    <source>
        <dbReference type="ARBA" id="ARBA00006545"/>
    </source>
</evidence>
<feature type="compositionally biased region" description="Gly residues" evidence="2">
    <location>
        <begin position="3002"/>
        <end position="3018"/>
    </location>
</feature>
<feature type="compositionally biased region" description="Gly residues" evidence="2">
    <location>
        <begin position="2082"/>
        <end position="2091"/>
    </location>
</feature>
<feature type="compositionally biased region" description="Gly residues" evidence="2">
    <location>
        <begin position="2592"/>
        <end position="2608"/>
    </location>
</feature>
<name>A0AAD3DPD6_9CHLO</name>
<dbReference type="PANTHER" id="PTHR16166">
    <property type="entry name" value="VACUOLAR PROTEIN SORTING-ASSOCIATED PROTEIN VPS13"/>
    <property type="match status" value="1"/>
</dbReference>
<feature type="domain" description="Vacuolar protein sorting-associated protein 13 VPS13 adaptor binding" evidence="3">
    <location>
        <begin position="1680"/>
        <end position="1830"/>
    </location>
</feature>
<feature type="compositionally biased region" description="Low complexity" evidence="2">
    <location>
        <begin position="2953"/>
        <end position="2964"/>
    </location>
</feature>
<evidence type="ECO:0000259" key="3">
    <source>
        <dbReference type="Pfam" id="PF25036"/>
    </source>
</evidence>
<evidence type="ECO:0000313" key="5">
    <source>
        <dbReference type="Proteomes" id="UP001054857"/>
    </source>
</evidence>
<dbReference type="Proteomes" id="UP001054857">
    <property type="component" value="Unassembled WGS sequence"/>
</dbReference>
<dbReference type="InterPro" id="IPR026847">
    <property type="entry name" value="VPS13"/>
</dbReference>
<feature type="region of interest" description="Disordered" evidence="2">
    <location>
        <begin position="3037"/>
        <end position="3143"/>
    </location>
</feature>
<dbReference type="PANTHER" id="PTHR16166:SF93">
    <property type="entry name" value="INTERMEMBRANE LIPID TRANSFER PROTEIN VPS13"/>
    <property type="match status" value="1"/>
</dbReference>
<sequence>MTGLPRTASAGVGDLAGGRAAAAGRSSVEWRPVGGDGGVPKPADEARGGGRCPAMLYHYHQYHYYHHNHHNHQQHYHQHHHHHRATAAGGRARREGTTATAGTGLADDVGKALPAWLPLCCLTLRVAKAAAVLYTDVQGYDLPLFEAAISPLEVQLKLNALGDAAGAADDATGDSTAAGSDAAEAASGPTTRRERGHSPASAPSVAAAAAAAGAAAAPPAYARHLFPPDKGPAGPASAPAGACDNVPTATADPGMMTTPFARLSAATTLSMPNRQHRVVGAVAAAGAATATAAQARALAAGGGGGGNGSTAATPLPVCSMQVVLDATVMLDVYNLEKLGWEPVVEPWAVQALYIGRQLAAASSTMLPAAASSPPGALTSTPLAPNPPRHSLSLTTNTLLEATLSPGLIPAARAAMQLADELEHVFAVRQQRQQQPADGGVAAAAAAAVPPPPVPSHVSNGQWPWFVVAPTTTTMSPMPMPTPSTVAAAAAATAMAPGGPSPPSMPDPTWHPPPPPPQQPQPTRSGALPRVWLQNRLGQPASFMTLGLLPRSHAAQLFMTAKAANGVAVEGSGVVANGALVVVDSVQLAQRQFVGRHVSNHQPPTALADGNEPYYGSLYDDTSASSPFSSSGLTSRGIGLGSYDGGSRSGGGLYFRFNDHNGIVLGPVPYNASAGSRFYFPLPLATPRHVVMHRGTPWAPAAAAAPAELRVVCEVRPHHLCSRRLDIRTNVRLRNDSGLWLAVGDWALRDASAPNAGGNAAWSDVETQGARNSVMLHTLAPGGAVWMSSGLLQNMPAVLTVRTAVARGGDGGTAVRSYSVGYGGGGVGGDMTDMATGKVVDEGNGSGNGYSGGGGGGGCEHAAMSFSAFYEQHQQQQQPYSQPHSPQLWSEWSIPLDLTSMLSDAVALQQHAAADGSADGGSAASAASLGVVRRLYCVLPQPSEGSAGGGVGGDVPGACHLIAHLAPVGYNSSAAADGGTWERPEWELTLMAPVVVRNDLPVPARFSLQAYSGLGGAAAAAVAVSASSAPELRESLNALSSVHLHAFPAHRLVGVSCRPVGYAWSSALMVYGMQYAGGGGGSDGDDPEFEPLHPGLEQASTGGAWASSGSVHGSSSGGRGVLVPYCEAAVAVRATQPGLQDLLLMLRTWRHRPTGQVRLELSCPVWIYNCLGLPVQLRPTARLRAADMDNGGGNGGGAEDLGGGADSGGRLLGDSTSATSWVPPCLSLSGAPTHAAAAGPCTSQLAALQAAAGLLSAAAARALDPHAALLDAASSSGGGGGAAVSATIRSSSSVRSYRSLGGHTVASSARSGGSGLGGGAAAAGGALDAGGPSGGGGGAYGVHLAGLAELTPRLSPLTSSPPPRQQQQQQYPQQHSSQRPRGMSYQHQQPQQQHPPQGVLSRHASLDYSSSADPSLRAATGGGGGVATSGGPSQRRRLGSLSSRAAPATPARSVATDFRPGGQRHCHQQQQQQPSVPYHVEAAAAAAGDAAFHHADASGGGCPSTSAASASGFAFASAASHHPPARSVSPFSSAGGGFAAATASVGGGDIPGGPPCGLQPCMYGNMPVGLGQMELSVWPGSTGAWSGPVWPDVDGSPVHIVLPCPLPDNDGGIYSGAGGGGGGGGNAAPSPSGAAVRGMHGKGGGAGGRPAFHVVVRLARVAVGAGTAADVSVVRSVALHMLPRYVVHNGLSAAVQIRQQGTSHPASLAPGERRPVHWADIGLPLRLQIRIQDPGWSWAGGVALDSVAPGDLFVKIRHRNRAETQLVRLDVSLSEAGTKLVSLSHHHTDFAPYRIDNCSGEALHVQQVGCLDQEDVIRPYACLPYTWDEHTAPQRVLVSLPGRRRLGEFELEKVGHSADVSVVASQTGGRGRKTLRVTVTADGPTRVLRVVDTTVHPTGAFPPQPTRGSSSASSGAATSASSPPKRRGRPSSGQGYNPHAQGTAQARGGSSVTSGAATAAGADAAGGGGEEWQIEVSAAVAGVAVSVVSERAEVLYALLQGLHGSLLVGPAKVAATAALQHVRWDNCLRGAVFPIMVYSPVGRSMFNTAVLLPAPPLPASAATVSGRSPYGSGSAGALVRRSGAGGSGGGGVSQMRGSSPGDAGQSGGRAGGPAAPPPALAGRLVVWRNRPGGVTCVQHASLSTAPLAVSVEETHLRELLGLASRLVAAATAATAADEADDDGECGLPPTRLVPGCSGGGGVRQSLTSNGMKDLYGSAGTRLPYEPDLTLLRPASPSSQWASGGGGSSGTTTEAGAVRWAAGGGGGGGRRAGSSCSANEPRRQRLPPVLQSPATATPSELRRGGGGGSRARHELFGEPPSLTPHAGASADADDDDGGAAAPPPPPRSRRLYIEELHIGEIRISASFAPTPYGARYAAASSSAGCGVGGRSAGGGGDGTTGGAAPADGGNGTAGGGSGGGGGLVDSAVRLLVSLAHLEGAWVVLRPLDMRYTLMRDEALVQNMLRHYMTSALLELVKVVGSLDIFGDVVRLLQALGVGVWHLISMPVAGALRGDVVKFAAGLAGGVGSMVRNVTYAASNSVVKASRRARTTLSGLTPEPVRQPTAVAGGGGGSAGGGGSGAAGAGGGGGALGGAGGGSRGDGISGGGGQGMPYNRSSGGGGGAGGAVVGGRGGAAGGQRDLLLSTWEGYAAILQRVATQASRLSPRGTARELLLGGLGAVALPTMAVLQLVEVAATSLRAAVSPHAHGAYAYGRSGYSSYGASGSSSGGGGGGGGGGGFVRPRVPRYVDPDGAPLQRYCWLESLCRLLQREVRGGAFAGEAYVGGVQITESAFAVVTLRHLLVCCSRPGCGGGLGSSSSGSSSSSSVAHPCELALRLVVPLEGLVLASLHLSPPPHYQQQGQQFQAQGAGEFRPVVSIAHMRPDAPQQLQRSAHHHHSQSRHGFGQVGGGGGGLRVRQQQQQGPAAASGTTAAAAASTRMQQRTSGGGEAGDGGCAAAAAGSRGTSMGSGGSCGGGGGSGGAGGGAGGGGAACSPSTPSRSSSIGGGAGSGGGGGAEGGANGGGGGGGGFAALLSVGYRPASSPQHSTGSAGSRGGGGGLDSPAPSSPASTASAATTATTTATTTAGVGHHHPHPLPFSPSSSPPLLFSRGGDSLSAAAKGEGYGEEDEEEGEGGEEGRQPPASPWLCVTTLEFGSELDAGRLVALLEEVRRWYEERRRQSSGCRMIGF</sequence>
<dbReference type="Pfam" id="PF25036">
    <property type="entry name" value="VPS13_VAB"/>
    <property type="match status" value="1"/>
</dbReference>
<feature type="compositionally biased region" description="Low complexity" evidence="2">
    <location>
        <begin position="2913"/>
        <end position="2942"/>
    </location>
</feature>
<feature type="compositionally biased region" description="Gly residues" evidence="2">
    <location>
        <begin position="2406"/>
        <end position="2416"/>
    </location>
</feature>
<feature type="compositionally biased region" description="Low complexity" evidence="2">
    <location>
        <begin position="166"/>
        <end position="188"/>
    </location>
</feature>
<evidence type="ECO:0000256" key="2">
    <source>
        <dbReference type="SAM" id="MobiDB-lite"/>
    </source>
</evidence>
<feature type="region of interest" description="Disordered" evidence="2">
    <location>
        <begin position="432"/>
        <end position="455"/>
    </location>
</feature>
<feature type="compositionally biased region" description="Low complexity" evidence="2">
    <location>
        <begin position="2990"/>
        <end position="3001"/>
    </location>
</feature>
<feature type="region of interest" description="Disordered" evidence="2">
    <location>
        <begin position="2883"/>
        <end position="3018"/>
    </location>
</feature>
<feature type="compositionally biased region" description="Gly residues" evidence="2">
    <location>
        <begin position="2903"/>
        <end position="2912"/>
    </location>
</feature>
<feature type="compositionally biased region" description="Low complexity" evidence="2">
    <location>
        <begin position="488"/>
        <end position="497"/>
    </location>
</feature>
<feature type="compositionally biased region" description="Acidic residues" evidence="2">
    <location>
        <begin position="3122"/>
        <end position="3133"/>
    </location>
</feature>
<keyword evidence="5" id="KW-1185">Reference proteome</keyword>
<feature type="region of interest" description="Disordered" evidence="2">
    <location>
        <begin position="2391"/>
        <end position="2416"/>
    </location>
</feature>
<reference evidence="4 5" key="1">
    <citation type="journal article" date="2021" name="Sci. Rep.">
        <title>Genome sequencing of the multicellular alga Astrephomene provides insights into convergent evolution of germ-soma differentiation.</title>
        <authorList>
            <person name="Yamashita S."/>
            <person name="Yamamoto K."/>
            <person name="Matsuzaki R."/>
            <person name="Suzuki S."/>
            <person name="Yamaguchi H."/>
            <person name="Hirooka S."/>
            <person name="Minakuchi Y."/>
            <person name="Miyagishima S."/>
            <person name="Kawachi M."/>
            <person name="Toyoda A."/>
            <person name="Nozaki H."/>
        </authorList>
    </citation>
    <scope>NUCLEOTIDE SEQUENCE [LARGE SCALE GENOMIC DNA]</scope>
    <source>
        <strain evidence="4 5">NIES-4017</strain>
    </source>
</reference>
<feature type="compositionally biased region" description="Gly residues" evidence="2">
    <location>
        <begin position="2565"/>
        <end position="2577"/>
    </location>
</feature>
<feature type="compositionally biased region" description="Gly residues" evidence="2">
    <location>
        <begin position="2965"/>
        <end position="2989"/>
    </location>
</feature>
<feature type="compositionally biased region" description="Low complexity" evidence="2">
    <location>
        <begin position="3059"/>
        <end position="3085"/>
    </location>
</feature>
<feature type="compositionally biased region" description="Low complexity" evidence="2">
    <location>
        <begin position="2072"/>
        <end position="2081"/>
    </location>
</feature>
<feature type="region of interest" description="Disordered" evidence="2">
    <location>
        <begin position="1352"/>
        <end position="1475"/>
    </location>
</feature>